<dbReference type="AlphaFoldDB" id="A0AAD8WTG1"/>
<organism evidence="3 4">
    <name type="scientific">Lolium multiflorum</name>
    <name type="common">Italian ryegrass</name>
    <name type="synonym">Lolium perenne subsp. multiflorum</name>
    <dbReference type="NCBI Taxonomy" id="4521"/>
    <lineage>
        <taxon>Eukaryota</taxon>
        <taxon>Viridiplantae</taxon>
        <taxon>Streptophyta</taxon>
        <taxon>Embryophyta</taxon>
        <taxon>Tracheophyta</taxon>
        <taxon>Spermatophyta</taxon>
        <taxon>Magnoliopsida</taxon>
        <taxon>Liliopsida</taxon>
        <taxon>Poales</taxon>
        <taxon>Poaceae</taxon>
        <taxon>BOP clade</taxon>
        <taxon>Pooideae</taxon>
        <taxon>Poodae</taxon>
        <taxon>Poeae</taxon>
        <taxon>Poeae Chloroplast Group 2 (Poeae type)</taxon>
        <taxon>Loliodinae</taxon>
        <taxon>Loliinae</taxon>
        <taxon>Lolium</taxon>
    </lineage>
</organism>
<sequence length="371" mass="40608">MGYGPRESSSSWRSLLDSCLGATRGAGDEIRASHEPGQQAPFVTDKDRLSSLLSPVASSSDLHEFTYAELRAATGGFASRNIIGEGGFGAVYRGSLEDGVRPGLVAQAVAVKRGLANDYVEELLKEAMFVAQLQHRHPSLVKMIGYCYHGNQRLLVYEFMGHGSLDNYLSKPIRSVLPWSTRLSIVLATAKGLASVHGEEKPLVCSQFNASNILLDSNNDVKISLSDLRLNTRSLDGTEDTTRVGRSMRGCAPEYIMLGHLTVKSVVYSFGVVMLEILITGKTSFDLTRPAKKRHSVDYARPCLKDPRRLARIMDRALKGVYPVAATQKVALLAYKCLRANPKRRPDMSAVLEALDHVTAIADVEETPMIL</sequence>
<comment type="caution">
    <text evidence="3">The sequence shown here is derived from an EMBL/GenBank/DDBJ whole genome shotgun (WGS) entry which is preliminary data.</text>
</comment>
<dbReference type="GO" id="GO:0005524">
    <property type="term" value="F:ATP binding"/>
    <property type="evidence" value="ECO:0007669"/>
    <property type="project" value="UniProtKB-UniRule"/>
</dbReference>
<dbReference type="PROSITE" id="PS00107">
    <property type="entry name" value="PROTEIN_KINASE_ATP"/>
    <property type="match status" value="1"/>
</dbReference>
<dbReference type="InterPro" id="IPR011009">
    <property type="entry name" value="Kinase-like_dom_sf"/>
</dbReference>
<dbReference type="PROSITE" id="PS50011">
    <property type="entry name" value="PROTEIN_KINASE_DOM"/>
    <property type="match status" value="1"/>
</dbReference>
<accession>A0AAD8WTG1</accession>
<dbReference type="SUPFAM" id="SSF56112">
    <property type="entry name" value="Protein kinase-like (PK-like)"/>
    <property type="match status" value="1"/>
</dbReference>
<keyword evidence="1" id="KW-0547">Nucleotide-binding</keyword>
<dbReference type="EMBL" id="JAUUTY010000002">
    <property type="protein sequence ID" value="KAK1678136.1"/>
    <property type="molecule type" value="Genomic_DNA"/>
</dbReference>
<dbReference type="InterPro" id="IPR050823">
    <property type="entry name" value="Plant_Ser_Thr_Prot_Kinase"/>
</dbReference>
<protein>
    <recommendedName>
        <fullName evidence="2">Protein kinase domain-containing protein</fullName>
    </recommendedName>
</protein>
<dbReference type="InterPro" id="IPR001245">
    <property type="entry name" value="Ser-Thr/Tyr_kinase_cat_dom"/>
</dbReference>
<evidence type="ECO:0000259" key="2">
    <source>
        <dbReference type="PROSITE" id="PS50011"/>
    </source>
</evidence>
<feature type="binding site" evidence="1">
    <location>
        <position position="112"/>
    </location>
    <ligand>
        <name>ATP</name>
        <dbReference type="ChEBI" id="CHEBI:30616"/>
    </ligand>
</feature>
<keyword evidence="4" id="KW-1185">Reference proteome</keyword>
<dbReference type="Proteomes" id="UP001231189">
    <property type="component" value="Unassembled WGS sequence"/>
</dbReference>
<evidence type="ECO:0000256" key="1">
    <source>
        <dbReference type="PROSITE-ProRule" id="PRU10141"/>
    </source>
</evidence>
<dbReference type="InterPro" id="IPR000719">
    <property type="entry name" value="Prot_kinase_dom"/>
</dbReference>
<proteinExistence type="predicted"/>
<evidence type="ECO:0000313" key="4">
    <source>
        <dbReference type="Proteomes" id="UP001231189"/>
    </source>
</evidence>
<feature type="domain" description="Protein kinase" evidence="2">
    <location>
        <begin position="77"/>
        <end position="360"/>
    </location>
</feature>
<reference evidence="3" key="1">
    <citation type="submission" date="2023-07" db="EMBL/GenBank/DDBJ databases">
        <title>A chromosome-level genome assembly of Lolium multiflorum.</title>
        <authorList>
            <person name="Chen Y."/>
            <person name="Copetti D."/>
            <person name="Kolliker R."/>
            <person name="Studer B."/>
        </authorList>
    </citation>
    <scope>NUCLEOTIDE SEQUENCE</scope>
    <source>
        <strain evidence="3">02402/16</strain>
        <tissue evidence="3">Leaf</tissue>
    </source>
</reference>
<dbReference type="Pfam" id="PF07714">
    <property type="entry name" value="PK_Tyr_Ser-Thr"/>
    <property type="match status" value="1"/>
</dbReference>
<gene>
    <name evidence="3" type="ORF">QYE76_038984</name>
</gene>
<keyword evidence="1" id="KW-0067">ATP-binding</keyword>
<dbReference type="InterPro" id="IPR017441">
    <property type="entry name" value="Protein_kinase_ATP_BS"/>
</dbReference>
<evidence type="ECO:0000313" key="3">
    <source>
        <dbReference type="EMBL" id="KAK1678136.1"/>
    </source>
</evidence>
<dbReference type="Gene3D" id="3.30.200.20">
    <property type="entry name" value="Phosphorylase Kinase, domain 1"/>
    <property type="match status" value="1"/>
</dbReference>
<dbReference type="Gene3D" id="1.10.510.10">
    <property type="entry name" value="Transferase(Phosphotransferase) domain 1"/>
    <property type="match status" value="1"/>
</dbReference>
<dbReference type="GO" id="GO:0004672">
    <property type="term" value="F:protein kinase activity"/>
    <property type="evidence" value="ECO:0007669"/>
    <property type="project" value="InterPro"/>
</dbReference>
<name>A0AAD8WTG1_LOLMU</name>
<dbReference type="PANTHER" id="PTHR45621">
    <property type="entry name" value="OS01G0588500 PROTEIN-RELATED"/>
    <property type="match status" value="1"/>
</dbReference>